<keyword evidence="4" id="KW-0479">Metal-binding</keyword>
<feature type="region of interest" description="Disordered" evidence="9">
    <location>
        <begin position="1"/>
        <end position="41"/>
    </location>
</feature>
<dbReference type="PANTHER" id="PTHR22937">
    <property type="entry name" value="E3 UBIQUITIN-PROTEIN LIGASE RNF165"/>
    <property type="match status" value="1"/>
</dbReference>
<evidence type="ECO:0000256" key="5">
    <source>
        <dbReference type="ARBA" id="ARBA00022771"/>
    </source>
</evidence>
<keyword evidence="6" id="KW-0833">Ubl conjugation pathway</keyword>
<dbReference type="RefSeq" id="XP_027069484.2">
    <property type="nucleotide sequence ID" value="XM_027213683.2"/>
</dbReference>
<evidence type="ECO:0000256" key="6">
    <source>
        <dbReference type="ARBA" id="ARBA00022786"/>
    </source>
</evidence>
<dbReference type="InterPro" id="IPR001841">
    <property type="entry name" value="Znf_RING"/>
</dbReference>
<keyword evidence="11" id="KW-1185">Reference proteome</keyword>
<dbReference type="RefSeq" id="XP_071908223.1">
    <property type="nucleotide sequence ID" value="XM_072052122.1"/>
</dbReference>
<evidence type="ECO:0000256" key="7">
    <source>
        <dbReference type="ARBA" id="ARBA00022833"/>
    </source>
</evidence>
<dbReference type="Pfam" id="PF13639">
    <property type="entry name" value="zf-RING_2"/>
    <property type="match status" value="1"/>
</dbReference>
<evidence type="ECO:0000313" key="11">
    <source>
        <dbReference type="Proteomes" id="UP001652660"/>
    </source>
</evidence>
<feature type="compositionally biased region" description="Polar residues" evidence="9">
    <location>
        <begin position="225"/>
        <end position="247"/>
    </location>
</feature>
<evidence type="ECO:0000256" key="1">
    <source>
        <dbReference type="ARBA" id="ARBA00000900"/>
    </source>
</evidence>
<proteinExistence type="predicted"/>
<evidence type="ECO:0000259" key="10">
    <source>
        <dbReference type="PROSITE" id="PS50089"/>
    </source>
</evidence>
<keyword evidence="5 8" id="KW-0863">Zinc-finger</keyword>
<dbReference type="SMART" id="SM00184">
    <property type="entry name" value="RING"/>
    <property type="match status" value="1"/>
</dbReference>
<keyword evidence="3" id="KW-0808">Transferase</keyword>
<dbReference type="RefSeq" id="XP_027069483.2">
    <property type="nucleotide sequence ID" value="XM_027213682.2"/>
</dbReference>
<feature type="compositionally biased region" description="Basic and acidic residues" evidence="9">
    <location>
        <begin position="387"/>
        <end position="399"/>
    </location>
</feature>
<dbReference type="RefSeq" id="XP_071908221.1">
    <property type="nucleotide sequence ID" value="XM_072052120.1"/>
</dbReference>
<feature type="region of interest" description="Disordered" evidence="9">
    <location>
        <begin position="221"/>
        <end position="257"/>
    </location>
</feature>
<evidence type="ECO:0000313" key="14">
    <source>
        <dbReference type="RefSeq" id="XP_027069484.2"/>
    </source>
</evidence>
<evidence type="ECO:0000256" key="2">
    <source>
        <dbReference type="ARBA" id="ARBA00012483"/>
    </source>
</evidence>
<reference evidence="11" key="1">
    <citation type="journal article" date="2025" name="Foods">
        <title>Unveiling the Microbial Signatures of Arabica Coffee Cherries: Insights into Ripeness Specific Diversity, Functional Traits, and Implications for Quality and Safety.</title>
        <authorList>
            <consortium name="RefSeq"/>
            <person name="Tenea G.N."/>
            <person name="Cifuentes V."/>
            <person name="Reyes P."/>
            <person name="Cevallos-Vallejos M."/>
        </authorList>
    </citation>
    <scope>NUCLEOTIDE SEQUENCE [LARGE SCALE GENOMIC DNA]</scope>
</reference>
<keyword evidence="7" id="KW-0862">Zinc</keyword>
<dbReference type="GeneID" id="113694805"/>
<feature type="region of interest" description="Disordered" evidence="9">
    <location>
        <begin position="379"/>
        <end position="399"/>
    </location>
</feature>
<evidence type="ECO:0000313" key="13">
    <source>
        <dbReference type="RefSeq" id="XP_027069483.2"/>
    </source>
</evidence>
<accession>A0A6P6STZ2</accession>
<dbReference type="OrthoDB" id="8062037at2759"/>
<evidence type="ECO:0000313" key="16">
    <source>
        <dbReference type="RefSeq" id="XP_071908221.1"/>
    </source>
</evidence>
<evidence type="ECO:0000313" key="12">
    <source>
        <dbReference type="RefSeq" id="XP_027069482.2"/>
    </source>
</evidence>
<protein>
    <recommendedName>
        <fullName evidence="2">RING-type E3 ubiquitin transferase</fullName>
        <ecNumber evidence="2">2.3.2.27</ecNumber>
    </recommendedName>
</protein>
<gene>
    <name evidence="12 13 14 15 16 17 18" type="primary">LOC113694805</name>
</gene>
<evidence type="ECO:0000256" key="8">
    <source>
        <dbReference type="PROSITE-ProRule" id="PRU00175"/>
    </source>
</evidence>
<dbReference type="GO" id="GO:0008270">
    <property type="term" value="F:zinc ion binding"/>
    <property type="evidence" value="ECO:0007669"/>
    <property type="project" value="UniProtKB-KW"/>
</dbReference>
<organism evidence="11 14">
    <name type="scientific">Coffea arabica</name>
    <name type="common">Arabian coffee</name>
    <dbReference type="NCBI Taxonomy" id="13443"/>
    <lineage>
        <taxon>Eukaryota</taxon>
        <taxon>Viridiplantae</taxon>
        <taxon>Streptophyta</taxon>
        <taxon>Embryophyta</taxon>
        <taxon>Tracheophyta</taxon>
        <taxon>Spermatophyta</taxon>
        <taxon>Magnoliopsida</taxon>
        <taxon>eudicotyledons</taxon>
        <taxon>Gunneridae</taxon>
        <taxon>Pentapetalae</taxon>
        <taxon>asterids</taxon>
        <taxon>lamiids</taxon>
        <taxon>Gentianales</taxon>
        <taxon>Rubiaceae</taxon>
        <taxon>Ixoroideae</taxon>
        <taxon>Gardenieae complex</taxon>
        <taxon>Bertiereae - Coffeeae clade</taxon>
        <taxon>Coffeeae</taxon>
        <taxon>Coffea</taxon>
    </lineage>
</organism>
<dbReference type="EC" id="2.3.2.27" evidence="2"/>
<evidence type="ECO:0000313" key="18">
    <source>
        <dbReference type="RefSeq" id="XP_071908223.1"/>
    </source>
</evidence>
<dbReference type="InterPro" id="IPR045191">
    <property type="entry name" value="MBR1/2-like"/>
</dbReference>
<dbReference type="RefSeq" id="XP_027069482.2">
    <property type="nucleotide sequence ID" value="XM_027213681.2"/>
</dbReference>
<reference evidence="12 13" key="2">
    <citation type="submission" date="2025-05" db="UniProtKB">
        <authorList>
            <consortium name="RefSeq"/>
        </authorList>
    </citation>
    <scope>IDENTIFICATION</scope>
    <source>
        <tissue evidence="12 13">Leaves</tissue>
    </source>
</reference>
<evidence type="ECO:0000313" key="17">
    <source>
        <dbReference type="RefSeq" id="XP_071908222.1"/>
    </source>
</evidence>
<dbReference type="PROSITE" id="PS50089">
    <property type="entry name" value="ZF_RING_2"/>
    <property type="match status" value="1"/>
</dbReference>
<dbReference type="GO" id="GO:0061630">
    <property type="term" value="F:ubiquitin protein ligase activity"/>
    <property type="evidence" value="ECO:0007669"/>
    <property type="project" value="UniProtKB-EC"/>
</dbReference>
<dbReference type="Proteomes" id="UP001652660">
    <property type="component" value="Chromosome 6c"/>
</dbReference>
<dbReference type="SUPFAM" id="SSF57850">
    <property type="entry name" value="RING/U-box"/>
    <property type="match status" value="1"/>
</dbReference>
<evidence type="ECO:0000313" key="15">
    <source>
        <dbReference type="RefSeq" id="XP_027069486.2"/>
    </source>
</evidence>
<dbReference type="AlphaFoldDB" id="A0A6P6STZ2"/>
<feature type="compositionally biased region" description="Basic and acidic residues" evidence="9">
    <location>
        <begin position="178"/>
        <end position="190"/>
    </location>
</feature>
<comment type="catalytic activity">
    <reaction evidence="1">
        <text>S-ubiquitinyl-[E2 ubiquitin-conjugating enzyme]-L-cysteine + [acceptor protein]-L-lysine = [E2 ubiquitin-conjugating enzyme]-L-cysteine + N(6)-ubiquitinyl-[acceptor protein]-L-lysine.</text>
        <dbReference type="EC" id="2.3.2.27"/>
    </reaction>
</comment>
<dbReference type="RefSeq" id="XP_027069486.2">
    <property type="nucleotide sequence ID" value="XM_027213685.2"/>
</dbReference>
<feature type="domain" description="RING-type" evidence="10">
    <location>
        <begin position="516"/>
        <end position="558"/>
    </location>
</feature>
<evidence type="ECO:0000256" key="3">
    <source>
        <dbReference type="ARBA" id="ARBA00022679"/>
    </source>
</evidence>
<dbReference type="InterPro" id="IPR013083">
    <property type="entry name" value="Znf_RING/FYVE/PHD"/>
</dbReference>
<feature type="compositionally biased region" description="Polar residues" evidence="9">
    <location>
        <begin position="7"/>
        <end position="25"/>
    </location>
</feature>
<dbReference type="Gene3D" id="3.30.40.10">
    <property type="entry name" value="Zinc/RING finger domain, C3HC4 (zinc finger)"/>
    <property type="match status" value="1"/>
</dbReference>
<feature type="region of interest" description="Disordered" evidence="9">
    <location>
        <begin position="173"/>
        <end position="192"/>
    </location>
</feature>
<evidence type="ECO:0000256" key="4">
    <source>
        <dbReference type="ARBA" id="ARBA00022723"/>
    </source>
</evidence>
<evidence type="ECO:0000256" key="9">
    <source>
        <dbReference type="SAM" id="MobiDB-lite"/>
    </source>
</evidence>
<sequence length="569" mass="62645">MGHRHLFSSSQMFENENEQGWNHSDQPYMHLARPGAPENSALPYPPDNMTLDEGHFTAQWNSAPRSTPGYSSSGVNVEMPHYQPQVPGPSRDPFLHPSAVGSLNMAQENYAHQASSSSHGGQTFHGVDGGFFELSMGNGRGPYKRKSPGIPAVCERGNTSRYYDAGSSSDHSFPADSWLDKQSTDPHHSPWDFAPSYRGNGLSIGSESSLRNVRSRPAFDLESTPARSHLSSNPSHHPFPGQTTDHPSSVDLLAQSSSAPSREWNYTFASSASNGRNVTSDTNFICHEINQFGALNGNPGASLEIGGYVNDFSSNRNPAPQALHGTSSQYSRGVRSSYSHRPMPTFRASSSNMQVASTAPCDEGLQLVSESYASRHPRPFSTIGIRNGDRNGRSRIPSDRYRSFSDHAGFHERPTPEVCGQFFYNLDSYLHTVQGSDGILQGLMSMDRSAIYGSRSLFDHHRDMRLDIDNMSYEELLALGERIGTVCTGLSEDSLFKCLTESIYCSSDQLQEEGTCVICLEEYKNMDNVGTLRSCGHDFHVGCIRKWLSIKNLCPICKASALDDNVKEE</sequence>
<dbReference type="PANTHER" id="PTHR22937:SF174">
    <property type="entry name" value="RING-TYPE E3 UBIQUITIN TRANSFERASE"/>
    <property type="match status" value="1"/>
</dbReference>
<name>A0A6P6STZ2_COFAR</name>
<dbReference type="RefSeq" id="XP_071908222.1">
    <property type="nucleotide sequence ID" value="XM_072052121.1"/>
</dbReference>